<organism evidence="1 2">
    <name type="scientific">Vitis vinifera</name>
    <name type="common">Grape</name>
    <dbReference type="NCBI Taxonomy" id="29760"/>
    <lineage>
        <taxon>Eukaryota</taxon>
        <taxon>Viridiplantae</taxon>
        <taxon>Streptophyta</taxon>
        <taxon>Embryophyta</taxon>
        <taxon>Tracheophyta</taxon>
        <taxon>Spermatophyta</taxon>
        <taxon>Magnoliopsida</taxon>
        <taxon>eudicotyledons</taxon>
        <taxon>Gunneridae</taxon>
        <taxon>Pentapetalae</taxon>
        <taxon>rosids</taxon>
        <taxon>Vitales</taxon>
        <taxon>Vitaceae</taxon>
        <taxon>Viteae</taxon>
        <taxon>Vitis</taxon>
    </lineage>
</organism>
<dbReference type="SUPFAM" id="SSF46785">
    <property type="entry name" value="Winged helix' DNA-binding domain"/>
    <property type="match status" value="1"/>
</dbReference>
<dbReference type="Gene3D" id="1.10.10.10">
    <property type="entry name" value="Winged helix-like DNA-binding domain superfamily/Winged helix DNA-binding domain"/>
    <property type="match status" value="1"/>
</dbReference>
<name>A0ABY9BI42_VITVI</name>
<dbReference type="Proteomes" id="UP001227230">
    <property type="component" value="Chromosome 2"/>
</dbReference>
<dbReference type="EMBL" id="CP126649">
    <property type="protein sequence ID" value="WJZ82133.1"/>
    <property type="molecule type" value="Genomic_DNA"/>
</dbReference>
<evidence type="ECO:0000313" key="2">
    <source>
        <dbReference type="Proteomes" id="UP001227230"/>
    </source>
</evidence>
<reference evidence="1 2" key="1">
    <citation type="journal article" date="2023" name="Hortic Res">
        <title>The complete reference genome for grapevine (Vitis vinifera L.) genetics and breeding.</title>
        <authorList>
            <person name="Shi X."/>
            <person name="Cao S."/>
            <person name="Wang X."/>
            <person name="Huang S."/>
            <person name="Wang Y."/>
            <person name="Liu Z."/>
            <person name="Liu W."/>
            <person name="Leng X."/>
            <person name="Peng Y."/>
            <person name="Wang N."/>
            <person name="Wang Y."/>
            <person name="Ma Z."/>
            <person name="Xu X."/>
            <person name="Zhang F."/>
            <person name="Xue H."/>
            <person name="Zhong H."/>
            <person name="Wang Y."/>
            <person name="Zhang K."/>
            <person name="Velt A."/>
            <person name="Avia K."/>
            <person name="Holtgrawe D."/>
            <person name="Grimplet J."/>
            <person name="Matus J.T."/>
            <person name="Ware D."/>
            <person name="Wu X."/>
            <person name="Wang H."/>
            <person name="Liu C."/>
            <person name="Fang Y."/>
            <person name="Rustenholz C."/>
            <person name="Cheng Z."/>
            <person name="Xiao H."/>
            <person name="Zhou Y."/>
        </authorList>
    </citation>
    <scope>NUCLEOTIDE SEQUENCE [LARGE SCALE GENOMIC DNA]</scope>
    <source>
        <strain evidence="2">cv. Pinot noir / PN40024</strain>
        <tissue evidence="1">Leaf</tissue>
    </source>
</reference>
<keyword evidence="2" id="KW-1185">Reference proteome</keyword>
<gene>
    <name evidence="1" type="ORF">VitviT2T_001920</name>
</gene>
<proteinExistence type="predicted"/>
<dbReference type="InterPro" id="IPR036390">
    <property type="entry name" value="WH_DNA-bd_sf"/>
</dbReference>
<dbReference type="InterPro" id="IPR036388">
    <property type="entry name" value="WH-like_DNA-bd_sf"/>
</dbReference>
<sequence>MLLKAAMDLGMLEIIRRAGLGALLSPSEVAYHLPAHNHPDEKTQVEFANLEKEAGFSSSKVACYAYKL</sequence>
<protein>
    <submittedName>
        <fullName evidence="1">Uncharacterized protein</fullName>
    </submittedName>
</protein>
<accession>A0ABY9BI42</accession>
<evidence type="ECO:0000313" key="1">
    <source>
        <dbReference type="EMBL" id="WJZ82133.1"/>
    </source>
</evidence>